<keyword evidence="1" id="KW-0812">Transmembrane</keyword>
<feature type="transmembrane region" description="Helical" evidence="1">
    <location>
        <begin position="42"/>
        <end position="60"/>
    </location>
</feature>
<sequence>MAKACCLPSAIIATNLSFSMLSAILAPGEVRPGHIMFAPLKTNFIAPLSTCCWVMINGYWCNRRRVARKVTIHKQLTDNMILASKDEEKNAFGFKMLETGQKSAKQSAKFSFIKLINYVIKHKRDKPFLNNLFARLDLLFLQRQKHRDLVQALKHRLANGEHNLRINYANERLVLKNQRHGAAVTISTSTY</sequence>
<accession>A0A915JMW1</accession>
<evidence type="ECO:0000313" key="2">
    <source>
        <dbReference type="Proteomes" id="UP000887565"/>
    </source>
</evidence>
<keyword evidence="1" id="KW-1133">Transmembrane helix</keyword>
<evidence type="ECO:0000313" key="3">
    <source>
        <dbReference type="WBParaSite" id="nRc.2.0.1.t27564-RA"/>
    </source>
</evidence>
<dbReference type="AlphaFoldDB" id="A0A915JMW1"/>
<keyword evidence="1" id="KW-0472">Membrane</keyword>
<protein>
    <submittedName>
        <fullName evidence="3">Uncharacterized protein</fullName>
    </submittedName>
</protein>
<evidence type="ECO:0000256" key="1">
    <source>
        <dbReference type="SAM" id="Phobius"/>
    </source>
</evidence>
<dbReference type="WBParaSite" id="nRc.2.0.1.t27564-RA">
    <property type="protein sequence ID" value="nRc.2.0.1.t27564-RA"/>
    <property type="gene ID" value="nRc.2.0.1.g27564"/>
</dbReference>
<proteinExistence type="predicted"/>
<name>A0A915JMW1_ROMCU</name>
<keyword evidence="2" id="KW-1185">Reference proteome</keyword>
<organism evidence="2 3">
    <name type="scientific">Romanomermis culicivorax</name>
    <name type="common">Nematode worm</name>
    <dbReference type="NCBI Taxonomy" id="13658"/>
    <lineage>
        <taxon>Eukaryota</taxon>
        <taxon>Metazoa</taxon>
        <taxon>Ecdysozoa</taxon>
        <taxon>Nematoda</taxon>
        <taxon>Enoplea</taxon>
        <taxon>Dorylaimia</taxon>
        <taxon>Mermithida</taxon>
        <taxon>Mermithoidea</taxon>
        <taxon>Mermithidae</taxon>
        <taxon>Romanomermis</taxon>
    </lineage>
</organism>
<reference evidence="3" key="1">
    <citation type="submission" date="2022-11" db="UniProtKB">
        <authorList>
            <consortium name="WormBaseParasite"/>
        </authorList>
    </citation>
    <scope>IDENTIFICATION</scope>
</reference>
<dbReference type="Proteomes" id="UP000887565">
    <property type="component" value="Unplaced"/>
</dbReference>